<evidence type="ECO:0000313" key="1">
    <source>
        <dbReference type="EMBL" id="MBX73534.1"/>
    </source>
</evidence>
<protein>
    <submittedName>
        <fullName evidence="1">Uncharacterized protein</fullName>
    </submittedName>
</protein>
<accession>A0A2P2R320</accession>
<reference evidence="1" key="1">
    <citation type="submission" date="2018-02" db="EMBL/GenBank/DDBJ databases">
        <title>Rhizophora mucronata_Transcriptome.</title>
        <authorList>
            <person name="Meera S.P."/>
            <person name="Sreeshan A."/>
            <person name="Augustine A."/>
        </authorList>
    </citation>
    <scope>NUCLEOTIDE SEQUENCE</scope>
    <source>
        <tissue evidence="1">Leaf</tissue>
    </source>
</reference>
<proteinExistence type="predicted"/>
<name>A0A2P2R320_RHIMU</name>
<dbReference type="EMBL" id="GGEC01093050">
    <property type="protein sequence ID" value="MBX73534.1"/>
    <property type="molecule type" value="Transcribed_RNA"/>
</dbReference>
<organism evidence="1">
    <name type="scientific">Rhizophora mucronata</name>
    <name type="common">Asiatic mangrove</name>
    <dbReference type="NCBI Taxonomy" id="61149"/>
    <lineage>
        <taxon>Eukaryota</taxon>
        <taxon>Viridiplantae</taxon>
        <taxon>Streptophyta</taxon>
        <taxon>Embryophyta</taxon>
        <taxon>Tracheophyta</taxon>
        <taxon>Spermatophyta</taxon>
        <taxon>Magnoliopsida</taxon>
        <taxon>eudicotyledons</taxon>
        <taxon>Gunneridae</taxon>
        <taxon>Pentapetalae</taxon>
        <taxon>rosids</taxon>
        <taxon>fabids</taxon>
        <taxon>Malpighiales</taxon>
        <taxon>Rhizophoraceae</taxon>
        <taxon>Rhizophora</taxon>
    </lineage>
</organism>
<sequence length="13" mass="1636">MLHFEEPTKCSWK</sequence>